<feature type="domain" description="LysM" evidence="3">
    <location>
        <begin position="199"/>
        <end position="242"/>
    </location>
</feature>
<keyword evidence="2" id="KW-0472">Membrane</keyword>
<dbReference type="RefSeq" id="WP_119665701.1">
    <property type="nucleotide sequence ID" value="NZ_QXED01000001.1"/>
</dbReference>
<dbReference type="InterPro" id="IPR018392">
    <property type="entry name" value="LysM"/>
</dbReference>
<protein>
    <submittedName>
        <fullName evidence="4">LysM peptidoglycan-binding domain-containing protein</fullName>
    </submittedName>
</protein>
<feature type="domain" description="LysM" evidence="3">
    <location>
        <begin position="104"/>
        <end position="147"/>
    </location>
</feature>
<reference evidence="4 5" key="1">
    <citation type="submission" date="2018-08" db="EMBL/GenBank/DDBJ databases">
        <title>Fibrisoma montanum sp. nov., isolated from Danxia mountain soil.</title>
        <authorList>
            <person name="Huang Y."/>
        </authorList>
    </citation>
    <scope>NUCLEOTIDE SEQUENCE [LARGE SCALE GENOMIC DNA]</scope>
    <source>
        <strain evidence="4 5">HYT19</strain>
    </source>
</reference>
<feature type="region of interest" description="Disordered" evidence="1">
    <location>
        <begin position="165"/>
        <end position="194"/>
    </location>
</feature>
<dbReference type="InterPro" id="IPR036908">
    <property type="entry name" value="RlpA-like_sf"/>
</dbReference>
<evidence type="ECO:0000259" key="3">
    <source>
        <dbReference type="PROSITE" id="PS51782"/>
    </source>
</evidence>
<dbReference type="CDD" id="cd00118">
    <property type="entry name" value="LysM"/>
    <property type="match status" value="2"/>
</dbReference>
<dbReference type="PROSITE" id="PS51782">
    <property type="entry name" value="LYSM"/>
    <property type="match status" value="2"/>
</dbReference>
<accession>A0A418MHF5</accession>
<evidence type="ECO:0000256" key="2">
    <source>
        <dbReference type="SAM" id="Phobius"/>
    </source>
</evidence>
<dbReference type="Pfam" id="PF01476">
    <property type="entry name" value="LysM"/>
    <property type="match status" value="2"/>
</dbReference>
<comment type="caution">
    <text evidence="4">The sequence shown here is derived from an EMBL/GenBank/DDBJ whole genome shotgun (WGS) entry which is preliminary data.</text>
</comment>
<organism evidence="4 5">
    <name type="scientific">Fibrisoma montanum</name>
    <dbReference type="NCBI Taxonomy" id="2305895"/>
    <lineage>
        <taxon>Bacteria</taxon>
        <taxon>Pseudomonadati</taxon>
        <taxon>Bacteroidota</taxon>
        <taxon>Cytophagia</taxon>
        <taxon>Cytophagales</taxon>
        <taxon>Spirosomataceae</taxon>
        <taxon>Fibrisoma</taxon>
    </lineage>
</organism>
<feature type="compositionally biased region" description="Basic and acidic residues" evidence="1">
    <location>
        <begin position="165"/>
        <end position="178"/>
    </location>
</feature>
<dbReference type="EMBL" id="QXED01000001">
    <property type="protein sequence ID" value="RIV26844.1"/>
    <property type="molecule type" value="Genomic_DNA"/>
</dbReference>
<evidence type="ECO:0000313" key="4">
    <source>
        <dbReference type="EMBL" id="RIV26844.1"/>
    </source>
</evidence>
<dbReference type="PANTHER" id="PTHR33734:SF22">
    <property type="entry name" value="MEMBRANE-BOUND LYTIC MUREIN TRANSGLYCOSYLASE D"/>
    <property type="match status" value="1"/>
</dbReference>
<dbReference type="SMART" id="SM00257">
    <property type="entry name" value="LysM"/>
    <property type="match status" value="2"/>
</dbReference>
<feature type="region of interest" description="Disordered" evidence="1">
    <location>
        <begin position="245"/>
        <end position="317"/>
    </location>
</feature>
<dbReference type="AlphaFoldDB" id="A0A418MHF5"/>
<gene>
    <name evidence="4" type="ORF">DYU11_00535</name>
</gene>
<dbReference type="OrthoDB" id="2149800at2"/>
<dbReference type="Gene3D" id="3.10.350.10">
    <property type="entry name" value="LysM domain"/>
    <property type="match status" value="2"/>
</dbReference>
<feature type="transmembrane region" description="Helical" evidence="2">
    <location>
        <begin position="57"/>
        <end position="76"/>
    </location>
</feature>
<name>A0A418MHF5_9BACT</name>
<keyword evidence="2" id="KW-0812">Transmembrane</keyword>
<dbReference type="PANTHER" id="PTHR33734">
    <property type="entry name" value="LYSM DOMAIN-CONTAINING GPI-ANCHORED PROTEIN 2"/>
    <property type="match status" value="1"/>
</dbReference>
<dbReference type="InterPro" id="IPR036779">
    <property type="entry name" value="LysM_dom_sf"/>
</dbReference>
<feature type="compositionally biased region" description="Basic and acidic residues" evidence="1">
    <location>
        <begin position="275"/>
        <end position="305"/>
    </location>
</feature>
<proteinExistence type="predicted"/>
<dbReference type="SUPFAM" id="SSF54106">
    <property type="entry name" value="LysM domain"/>
    <property type="match status" value="2"/>
</dbReference>
<dbReference type="Gene3D" id="2.40.40.10">
    <property type="entry name" value="RlpA-like domain"/>
    <property type="match status" value="1"/>
</dbReference>
<evidence type="ECO:0000256" key="1">
    <source>
        <dbReference type="SAM" id="MobiDB-lite"/>
    </source>
</evidence>
<dbReference type="GO" id="GO:0008932">
    <property type="term" value="F:lytic endotransglycosylase activity"/>
    <property type="evidence" value="ECO:0007669"/>
    <property type="project" value="TreeGrafter"/>
</dbReference>
<keyword evidence="2" id="KW-1133">Transmembrane helix</keyword>
<dbReference type="Proteomes" id="UP000283523">
    <property type="component" value="Unassembled WGS sequence"/>
</dbReference>
<evidence type="ECO:0000313" key="5">
    <source>
        <dbReference type="Proteomes" id="UP000283523"/>
    </source>
</evidence>
<keyword evidence="5" id="KW-1185">Reference proteome</keyword>
<sequence>MQTAKRQQTRYGPARKINEKPITDRFLRKAAGFYVIFTSNACTLEKVDLLLYSMKRIPCLIALALLLSVAALRGVAEPGRVWFSVPVSTQDSIGVEKKDGKRFIMHRVNEGQTLYAIARRYRSSVDAIKAANPNLNGNVRYGQVIRVPLAEASLSRKEKKAIDKAIKKDEKEKERSVKAEPASKPVKTARKSEDPAKAGIHVVEPGQTLYSLAVRYGVSQAEIRRWNDLSNDNVLIGQALIVSEKAHQSRMPSPSNPAAAARTDTPAKTTVTRPEVSRPEPRTEPERTETPVARTERPAPKRPEETPGPTTEEVRNVPLPRPADAEILLPRPGNDAPMPTRGRRISENGVAELIDGASDSNKYLALHRTAPAGTLVQVRNEFNNQSIWVKVIGKLPDTGINDKILIKLSARAFEKLSPQDRRFRAEVSYLVP</sequence>